<reference evidence="1 2" key="1">
    <citation type="journal article" date="2015" name="Genome Biol. Evol.">
        <title>Comparative Genomics of a Bacterivorous Green Alga Reveals Evolutionary Causalities and Consequences of Phago-Mixotrophic Mode of Nutrition.</title>
        <authorList>
            <person name="Burns J.A."/>
            <person name="Paasch A."/>
            <person name="Narechania A."/>
            <person name="Kim E."/>
        </authorList>
    </citation>
    <scope>NUCLEOTIDE SEQUENCE [LARGE SCALE GENOMIC DNA]</scope>
    <source>
        <strain evidence="1 2">PLY_AMNH</strain>
    </source>
</reference>
<protein>
    <submittedName>
        <fullName evidence="1">Uncharacterized protein</fullName>
    </submittedName>
</protein>
<comment type="caution">
    <text evidence="1">The sequence shown here is derived from an EMBL/GenBank/DDBJ whole genome shotgun (WGS) entry which is preliminary data.</text>
</comment>
<dbReference type="Proteomes" id="UP001190700">
    <property type="component" value="Unassembled WGS sequence"/>
</dbReference>
<name>A0AAE0ERA9_9CHLO</name>
<dbReference type="AlphaFoldDB" id="A0AAE0ERA9"/>
<organism evidence="1 2">
    <name type="scientific">Cymbomonas tetramitiformis</name>
    <dbReference type="NCBI Taxonomy" id="36881"/>
    <lineage>
        <taxon>Eukaryota</taxon>
        <taxon>Viridiplantae</taxon>
        <taxon>Chlorophyta</taxon>
        <taxon>Pyramimonadophyceae</taxon>
        <taxon>Pyramimonadales</taxon>
        <taxon>Pyramimonadaceae</taxon>
        <taxon>Cymbomonas</taxon>
    </lineage>
</organism>
<accession>A0AAE0ERA9</accession>
<dbReference type="EMBL" id="LGRX02034586">
    <property type="protein sequence ID" value="KAK3237459.1"/>
    <property type="molecule type" value="Genomic_DNA"/>
</dbReference>
<evidence type="ECO:0000313" key="2">
    <source>
        <dbReference type="Proteomes" id="UP001190700"/>
    </source>
</evidence>
<gene>
    <name evidence="1" type="ORF">CYMTET_52470</name>
</gene>
<keyword evidence="2" id="KW-1185">Reference proteome</keyword>
<evidence type="ECO:0000313" key="1">
    <source>
        <dbReference type="EMBL" id="KAK3237459.1"/>
    </source>
</evidence>
<sequence>MVMFEHVDGCKCCQNLYSHFQLPNGRQAHYYVPAPEMENSEKVVLPELLGRPTTLGSLNQTKLPKMDILERLSQGMHAGFRPMLQPVPDGAPLPDSHTVAVNFPDDTSRESFGKLTMYNHAFLVHVGVVYKEEIDVKPPPPKKPRNWSLPTSIYRPRQLQCNERSFFSTETGRRKQFDYDWEQAKKSGIEHLLAYEQSRAINRGSAEKYNENKNNVANEIKEIKTCLKNNYKGITLVYNFYAVLMDFSLEMSTEEFITFSTECGILDEGIKFLDTKHLEEMFNFADMEMKIKSGALKQTAEMKEQAKIAADINASLAINQSITTQLKRFEFMEVIVRLAIAKYGRSKGYDDLSNMVDELFKTHVKPVDEETEMPSGLPLEAFLEPDQFREQRLYCVESDDALQTHISMLMAVYELACHEKPGYQLQPGTRPEVLTIHGENKGNFGMSAQAWTDFLEVAGLFGRFSDNGYHITPFDSRMIFSWSRMRVIKQFEDSYRLSFIDFLEAIARVADLLSWPTSHELNRLGHRNITDYCTAVETNSLMPLLRRQSAYMIALPTRPLHEKLNCLFKRIKGRVYDNYLRMTEEEVKKMFKYEGWENVEPVLENLRLVD</sequence>
<proteinExistence type="predicted"/>